<dbReference type="RefSeq" id="WP_118188437.1">
    <property type="nucleotide sequence ID" value="NZ_CATVPX010000017.1"/>
</dbReference>
<gene>
    <name evidence="3" type="ORF">EAI93_06465</name>
</gene>
<dbReference type="EMBL" id="RCYR01000009">
    <property type="protein sequence ID" value="RYS80489.1"/>
    <property type="molecule type" value="Genomic_DNA"/>
</dbReference>
<feature type="chain" id="PRO_5039312318" description="Telomeric repeat-binding factor 2" evidence="2">
    <location>
        <begin position="23"/>
        <end position="189"/>
    </location>
</feature>
<dbReference type="PROSITE" id="PS51257">
    <property type="entry name" value="PROKAR_LIPOPROTEIN"/>
    <property type="match status" value="1"/>
</dbReference>
<dbReference type="AlphaFoldDB" id="A0A414U6A2"/>
<reference evidence="3 4" key="1">
    <citation type="journal article" date="2019" name="Science, e1252229">
        <title>Invertible promoters mediate bacterial phase variation, antibiotic resistance, and host adaptation in the gut.</title>
        <authorList>
            <person name="Jiang X."/>
            <person name="Hall A.B."/>
            <person name="Arthur T.D."/>
            <person name="Plichta D.R."/>
            <person name="Covington C.T."/>
            <person name="Poyet M."/>
            <person name="Crothers J."/>
            <person name="Moses P.L."/>
            <person name="Tolonen A.C."/>
            <person name="Vlamakis H."/>
            <person name="Alm E.J."/>
            <person name="Xavier R.J."/>
        </authorList>
    </citation>
    <scope>NUCLEOTIDE SEQUENCE [LARGE SCALE GENOMIC DNA]</scope>
    <source>
        <strain evidence="4">aa_0143</strain>
    </source>
</reference>
<evidence type="ECO:0000256" key="2">
    <source>
        <dbReference type="SAM" id="SignalP"/>
    </source>
</evidence>
<evidence type="ECO:0008006" key="5">
    <source>
        <dbReference type="Google" id="ProtNLM"/>
    </source>
</evidence>
<keyword evidence="2" id="KW-0732">Signal</keyword>
<organism evidence="3 4">
    <name type="scientific">[Ruminococcus] torques</name>
    <dbReference type="NCBI Taxonomy" id="33039"/>
    <lineage>
        <taxon>Bacteria</taxon>
        <taxon>Bacillati</taxon>
        <taxon>Bacillota</taxon>
        <taxon>Clostridia</taxon>
        <taxon>Lachnospirales</taxon>
        <taxon>Lachnospiraceae</taxon>
        <taxon>Mediterraneibacter</taxon>
    </lineage>
</organism>
<evidence type="ECO:0000256" key="1">
    <source>
        <dbReference type="SAM" id="Coils"/>
    </source>
</evidence>
<proteinExistence type="predicted"/>
<keyword evidence="1" id="KW-0175">Coiled coil</keyword>
<protein>
    <recommendedName>
        <fullName evidence="5">Telomeric repeat-binding factor 2</fullName>
    </recommendedName>
</protein>
<evidence type="ECO:0000313" key="4">
    <source>
        <dbReference type="Proteomes" id="UP000292665"/>
    </source>
</evidence>
<sequence>MKKKILSMLLVGTMALSMTACGSGKESGVSEAEYDKVVKERDQYKEELEEIKKKEEESKETKEFKVGETWEVDGKFKVTVNSVIATDYRNQFDESNPAAVYVINYTYENIGLKEDLYVNFESKVVDNAGKVASSYPGDTEKYPESVPTGAFCEAEVTIGVENAGSFKDYVSIYDDDYNEYSAIFNLEVQ</sequence>
<evidence type="ECO:0000313" key="3">
    <source>
        <dbReference type="EMBL" id="RYS80489.1"/>
    </source>
</evidence>
<accession>A0A414U6A2</accession>
<dbReference type="Proteomes" id="UP000292665">
    <property type="component" value="Unassembled WGS sequence"/>
</dbReference>
<comment type="caution">
    <text evidence="3">The sequence shown here is derived from an EMBL/GenBank/DDBJ whole genome shotgun (WGS) entry which is preliminary data.</text>
</comment>
<name>A0A414U6A2_9FIRM</name>
<feature type="coiled-coil region" evidence="1">
    <location>
        <begin position="34"/>
        <end position="65"/>
    </location>
</feature>
<feature type="signal peptide" evidence="2">
    <location>
        <begin position="1"/>
        <end position="22"/>
    </location>
</feature>